<dbReference type="Pfam" id="PF02949">
    <property type="entry name" value="7tm_6"/>
    <property type="match status" value="1"/>
</dbReference>
<feature type="transmembrane region" description="Helical" evidence="10">
    <location>
        <begin position="553"/>
        <end position="577"/>
    </location>
</feature>
<dbReference type="OMA" id="MKIANIF"/>
<feature type="transmembrane region" description="Helical" evidence="10">
    <location>
        <begin position="865"/>
        <end position="891"/>
    </location>
</feature>
<feature type="transmembrane region" description="Helical" evidence="10">
    <location>
        <begin position="318"/>
        <end position="337"/>
    </location>
</feature>
<dbReference type="GO" id="GO:0005886">
    <property type="term" value="C:plasma membrane"/>
    <property type="evidence" value="ECO:0000318"/>
    <property type="project" value="GO_Central"/>
</dbReference>
<evidence type="ECO:0000256" key="9">
    <source>
        <dbReference type="ARBA" id="ARBA00023224"/>
    </source>
</evidence>
<dbReference type="InterPro" id="IPR004117">
    <property type="entry name" value="7tm6_olfct_rcpt"/>
</dbReference>
<reference evidence="11 12" key="2">
    <citation type="journal article" date="2010" name="Nucleic Acids Res.">
        <title>BeetleBase in 2010: revisions to provide comprehensive genomic information for Tribolium castaneum.</title>
        <authorList>
            <person name="Kim H.S."/>
            <person name="Murphy T."/>
            <person name="Xia J."/>
            <person name="Caragea D."/>
            <person name="Park Y."/>
            <person name="Beeman R.W."/>
            <person name="Lorenzen M.D."/>
            <person name="Butcher S."/>
            <person name="Manak J.R."/>
            <person name="Brown S.J."/>
        </authorList>
    </citation>
    <scope>GENOME REANNOTATION</scope>
    <source>
        <strain evidence="11 12">Georgia GA2</strain>
    </source>
</reference>
<dbReference type="InParanoid" id="A0A139WAK7"/>
<feature type="transmembrane region" description="Helical" evidence="10">
    <location>
        <begin position="959"/>
        <end position="980"/>
    </location>
</feature>
<keyword evidence="2" id="KW-1003">Cell membrane</keyword>
<feature type="transmembrane region" description="Helical" evidence="10">
    <location>
        <begin position="479"/>
        <end position="499"/>
    </location>
</feature>
<dbReference type="AlphaFoldDB" id="A0A139WAK7"/>
<reference evidence="11 12" key="1">
    <citation type="journal article" date="2008" name="Nature">
        <title>The genome of the model beetle and pest Tribolium castaneum.</title>
        <authorList>
            <consortium name="Tribolium Genome Sequencing Consortium"/>
            <person name="Richards S."/>
            <person name="Gibbs R.A."/>
            <person name="Weinstock G.M."/>
            <person name="Brown S.J."/>
            <person name="Denell R."/>
            <person name="Beeman R.W."/>
            <person name="Gibbs R."/>
            <person name="Beeman R.W."/>
            <person name="Brown S.J."/>
            <person name="Bucher G."/>
            <person name="Friedrich M."/>
            <person name="Grimmelikhuijzen C.J."/>
            <person name="Klingler M."/>
            <person name="Lorenzen M."/>
            <person name="Richards S."/>
            <person name="Roth S."/>
            <person name="Schroder R."/>
            <person name="Tautz D."/>
            <person name="Zdobnov E.M."/>
            <person name="Muzny D."/>
            <person name="Gibbs R.A."/>
            <person name="Weinstock G.M."/>
            <person name="Attaway T."/>
            <person name="Bell S."/>
            <person name="Buhay C.J."/>
            <person name="Chandrabose M.N."/>
            <person name="Chavez D."/>
            <person name="Clerk-Blankenburg K.P."/>
            <person name="Cree A."/>
            <person name="Dao M."/>
            <person name="Davis C."/>
            <person name="Chacko J."/>
            <person name="Dinh H."/>
            <person name="Dugan-Rocha S."/>
            <person name="Fowler G."/>
            <person name="Garner T.T."/>
            <person name="Garnes J."/>
            <person name="Gnirke A."/>
            <person name="Hawes A."/>
            <person name="Hernandez J."/>
            <person name="Hines S."/>
            <person name="Holder M."/>
            <person name="Hume J."/>
            <person name="Jhangiani S.N."/>
            <person name="Joshi V."/>
            <person name="Khan Z.M."/>
            <person name="Jackson L."/>
            <person name="Kovar C."/>
            <person name="Kowis A."/>
            <person name="Lee S."/>
            <person name="Lewis L.R."/>
            <person name="Margolis J."/>
            <person name="Morgan M."/>
            <person name="Nazareth L.V."/>
            <person name="Nguyen N."/>
            <person name="Okwuonu G."/>
            <person name="Parker D."/>
            <person name="Richards S."/>
            <person name="Ruiz S.J."/>
            <person name="Santibanez J."/>
            <person name="Savard J."/>
            <person name="Scherer S.E."/>
            <person name="Schneider B."/>
            <person name="Sodergren E."/>
            <person name="Tautz D."/>
            <person name="Vattahil S."/>
            <person name="Villasana D."/>
            <person name="White C.S."/>
            <person name="Wright R."/>
            <person name="Park Y."/>
            <person name="Beeman R.W."/>
            <person name="Lord J."/>
            <person name="Oppert B."/>
            <person name="Lorenzen M."/>
            <person name="Brown S."/>
            <person name="Wang L."/>
            <person name="Savard J."/>
            <person name="Tautz D."/>
            <person name="Richards S."/>
            <person name="Weinstock G."/>
            <person name="Gibbs R.A."/>
            <person name="Liu Y."/>
            <person name="Worley K."/>
            <person name="Weinstock G."/>
            <person name="Elsik C.G."/>
            <person name="Reese J.T."/>
            <person name="Elhaik E."/>
            <person name="Landan G."/>
            <person name="Graur D."/>
            <person name="Arensburger P."/>
            <person name="Atkinson P."/>
            <person name="Beeman R.W."/>
            <person name="Beidler J."/>
            <person name="Brown S.J."/>
            <person name="Demuth J.P."/>
            <person name="Drury D.W."/>
            <person name="Du Y.Z."/>
            <person name="Fujiwara H."/>
            <person name="Lorenzen M."/>
            <person name="Maselli V."/>
            <person name="Osanai M."/>
            <person name="Park Y."/>
            <person name="Robertson H.M."/>
            <person name="Tu Z."/>
            <person name="Wang J.J."/>
            <person name="Wang S."/>
            <person name="Richards S."/>
            <person name="Song H."/>
            <person name="Zhang L."/>
            <person name="Sodergren E."/>
            <person name="Werner D."/>
            <person name="Stanke M."/>
            <person name="Morgenstern B."/>
            <person name="Solovyev V."/>
            <person name="Kosarev P."/>
            <person name="Brown G."/>
            <person name="Chen H.C."/>
            <person name="Ermolaeva O."/>
            <person name="Hlavina W."/>
            <person name="Kapustin Y."/>
            <person name="Kiryutin B."/>
            <person name="Kitts P."/>
            <person name="Maglott D."/>
            <person name="Pruitt K."/>
            <person name="Sapojnikov V."/>
            <person name="Souvorov A."/>
            <person name="Mackey A.J."/>
            <person name="Waterhouse R.M."/>
            <person name="Wyder S."/>
            <person name="Zdobnov E.M."/>
            <person name="Zdobnov E.M."/>
            <person name="Wyder S."/>
            <person name="Kriventseva E.V."/>
            <person name="Kadowaki T."/>
            <person name="Bork P."/>
            <person name="Aranda M."/>
            <person name="Bao R."/>
            <person name="Beermann A."/>
            <person name="Berns N."/>
            <person name="Bolognesi R."/>
            <person name="Bonneton F."/>
            <person name="Bopp D."/>
            <person name="Brown S.J."/>
            <person name="Bucher G."/>
            <person name="Butts T."/>
            <person name="Chaumot A."/>
            <person name="Denell R.E."/>
            <person name="Ferrier D.E."/>
            <person name="Friedrich M."/>
            <person name="Gordon C.M."/>
            <person name="Jindra M."/>
            <person name="Klingler M."/>
            <person name="Lan Q."/>
            <person name="Lattorff H.M."/>
            <person name="Laudet V."/>
            <person name="von Levetsow C."/>
            <person name="Liu Z."/>
            <person name="Lutz R."/>
            <person name="Lynch J.A."/>
            <person name="da Fonseca R.N."/>
            <person name="Posnien N."/>
            <person name="Reuter R."/>
            <person name="Roth S."/>
            <person name="Savard J."/>
            <person name="Schinko J.B."/>
            <person name="Schmitt C."/>
            <person name="Schoppmeier M."/>
            <person name="Schroder R."/>
            <person name="Shippy T.D."/>
            <person name="Simonnet F."/>
            <person name="Marques-Souza H."/>
            <person name="Tautz D."/>
            <person name="Tomoyasu Y."/>
            <person name="Trauner J."/>
            <person name="Van der Zee M."/>
            <person name="Vervoort M."/>
            <person name="Wittkopp N."/>
            <person name="Wimmer E.A."/>
            <person name="Yang X."/>
            <person name="Jones A.K."/>
            <person name="Sattelle D.B."/>
            <person name="Ebert P.R."/>
            <person name="Nelson D."/>
            <person name="Scott J.G."/>
            <person name="Beeman R.W."/>
            <person name="Muthukrishnan S."/>
            <person name="Kramer K.J."/>
            <person name="Arakane Y."/>
            <person name="Beeman R.W."/>
            <person name="Zhu Q."/>
            <person name="Hogenkamp D."/>
            <person name="Dixit R."/>
            <person name="Oppert B."/>
            <person name="Jiang H."/>
            <person name="Zou Z."/>
            <person name="Marshall J."/>
            <person name="Elpidina E."/>
            <person name="Vinokurov K."/>
            <person name="Oppert C."/>
            <person name="Zou Z."/>
            <person name="Evans J."/>
            <person name="Lu Z."/>
            <person name="Zhao P."/>
            <person name="Sumathipala N."/>
            <person name="Altincicek B."/>
            <person name="Vilcinskas A."/>
            <person name="Williams M."/>
            <person name="Hultmark D."/>
            <person name="Hetru C."/>
            <person name="Jiang H."/>
            <person name="Grimmelikhuijzen C.J."/>
            <person name="Hauser F."/>
            <person name="Cazzamali G."/>
            <person name="Williamson M."/>
            <person name="Park Y."/>
            <person name="Li B."/>
            <person name="Tanaka Y."/>
            <person name="Predel R."/>
            <person name="Neupert S."/>
            <person name="Schachtner J."/>
            <person name="Verleyen P."/>
            <person name="Raible F."/>
            <person name="Bork P."/>
            <person name="Friedrich M."/>
            <person name="Walden K.K."/>
            <person name="Robertson H.M."/>
            <person name="Angeli S."/>
            <person name="Foret S."/>
            <person name="Bucher G."/>
            <person name="Schuetz S."/>
            <person name="Maleszka R."/>
            <person name="Wimmer E.A."/>
            <person name="Beeman R.W."/>
            <person name="Lorenzen M."/>
            <person name="Tomoyasu Y."/>
            <person name="Miller S.C."/>
            <person name="Grossmann D."/>
            <person name="Bucher G."/>
        </authorList>
    </citation>
    <scope>NUCLEOTIDE SEQUENCE [LARGE SCALE GENOMIC DNA]</scope>
    <source>
        <strain evidence="11 12">Georgia GA2</strain>
    </source>
</reference>
<evidence type="ECO:0000256" key="7">
    <source>
        <dbReference type="ARBA" id="ARBA00023136"/>
    </source>
</evidence>
<dbReference type="PANTHER" id="PTHR21137:SF35">
    <property type="entry name" value="ODORANT RECEPTOR 19A-RELATED"/>
    <property type="match status" value="1"/>
</dbReference>
<evidence type="ECO:0000256" key="2">
    <source>
        <dbReference type="ARBA" id="ARBA00022475"/>
    </source>
</evidence>
<evidence type="ECO:0000256" key="6">
    <source>
        <dbReference type="ARBA" id="ARBA00022989"/>
    </source>
</evidence>
<gene>
    <name evidence="11" type="primary">AUGUSTUS-3.0.2_31444</name>
    <name evidence="11" type="ORF">TcasGA2_TC031444</name>
</gene>
<keyword evidence="4 10" id="KW-0812">Transmembrane</keyword>
<feature type="transmembrane region" description="Helical" evidence="10">
    <location>
        <begin position="450"/>
        <end position="473"/>
    </location>
</feature>
<evidence type="ECO:0000313" key="11">
    <source>
        <dbReference type="EMBL" id="KYB24972.1"/>
    </source>
</evidence>
<keyword evidence="12" id="KW-1185">Reference proteome</keyword>
<feature type="transmembrane region" description="Helical" evidence="10">
    <location>
        <begin position="597"/>
        <end position="617"/>
    </location>
</feature>
<keyword evidence="6 10" id="KW-1133">Transmembrane helix</keyword>
<dbReference type="EMBL" id="KQ971381">
    <property type="protein sequence ID" value="KYB24972.1"/>
    <property type="molecule type" value="Genomic_DNA"/>
</dbReference>
<evidence type="ECO:0000256" key="5">
    <source>
        <dbReference type="ARBA" id="ARBA00022725"/>
    </source>
</evidence>
<keyword evidence="5" id="KW-0552">Olfaction</keyword>
<keyword evidence="9" id="KW-0807">Transducer</keyword>
<evidence type="ECO:0000256" key="1">
    <source>
        <dbReference type="ARBA" id="ARBA00004651"/>
    </source>
</evidence>
<evidence type="ECO:0000256" key="3">
    <source>
        <dbReference type="ARBA" id="ARBA00022606"/>
    </source>
</evidence>
<evidence type="ECO:0000256" key="4">
    <source>
        <dbReference type="ARBA" id="ARBA00022692"/>
    </source>
</evidence>
<feature type="transmembrane region" description="Helical" evidence="10">
    <location>
        <begin position="992"/>
        <end position="1012"/>
    </location>
</feature>
<keyword evidence="8" id="KW-0675">Receptor</keyword>
<feature type="transmembrane region" description="Helical" evidence="10">
    <location>
        <begin position="821"/>
        <end position="841"/>
    </location>
</feature>
<feature type="transmembrane region" description="Helical" evidence="10">
    <location>
        <begin position="28"/>
        <end position="49"/>
    </location>
</feature>
<sequence>MSELEKQLPYYFLMQFCINFFYSKTVKVVTSSCIIIQSLSLLLQVYFIITNFSKELILKYGCEMSLATYLLTSLLVDVVVENTTKQLISEGHTSFWSIDSCGHDVKNHIIANSARLSVVIYFILAWFAVLGISVLPVWGDQSEWILFVQIFNTWKKILCYVYLSTLAVMVFLSIRLPAMLLYGILQIHVQIILINQRIIQIGRENTNDIRMMNQMSYQNRIYKELGFCVSQHARIKSLSTLLEIFYICQNFSKELVFQYGCITSLATYVITSMTTGFIIENDAKNLIRETVTAFWPIDFCGPQVEQLIFKRVARINTFNFFLLAWFAIFGIIMFPVWGDESEWMLCVIAFKKYFPKWWRVPYYVFFATYPMVAYSAIRIPAMLLYGILQINMQFFLISQKIIQISQKPQNKTHQPGFYQKTVYKKLCQCISQHAEIKRWLQRFLKMVKSVMPVFIFVGGLCFMSILFFVVYTFQSTSNILKVRLGVILMICNLILVTFAQAGQTVIDEITISMVVELLLEKDTNNLVCEARSLFWTIDSCGVQAQQIIHKRAVVMNATFGFILMWVATLGVIMFPIWGDQSEWVLCVKIFENYFENWSQMANFVFFSTFPMVAYSTIRLPAMLLYGILQTHMQIFLINQKITEISRSKDQEKIYKELCLCVSHHVEIKRWLQRFLKMVQLTMLMLIPLGVLSCVCVLFFVIYVRQVLEGFPYYYLLQLCLDVGYSKMMKIANIFCIIINLLNVLAQIGYIKQNFGKELLLRYACGIQLTIYTIVTMLFEFLVEQNVKKLMDEALSEMWPIDFCGLEIKKLILKRSTVMNSIFYFMFAWFAILAIVMLPMWGDQSEWLLYDRICKEFFATWWKIPYYFYFTTFPVVAFSGIRLPGLLLYTILQTHMQIILINQKLVQISGGLDGINDVRMIDQKNYQKRIYKGLRLCVAHHVAIKRWLQKPVKIVQSLMPIYIIMGSTIFISLLFATVYSFRDSSNILKVRMSVVLMICCLILCMGAEAGQALSNETSRVFDTLVNCPWHLWDQKNKKALTIFLPNTLQPVTITLAGITLNYSFAVGLLKSSASYALVLYNMRN</sequence>
<dbReference type="Proteomes" id="UP000007266">
    <property type="component" value="Linkage group 10"/>
</dbReference>
<organism evidence="11 12">
    <name type="scientific">Tribolium castaneum</name>
    <name type="common">Red flour beetle</name>
    <dbReference type="NCBI Taxonomy" id="7070"/>
    <lineage>
        <taxon>Eukaryota</taxon>
        <taxon>Metazoa</taxon>
        <taxon>Ecdysozoa</taxon>
        <taxon>Arthropoda</taxon>
        <taxon>Hexapoda</taxon>
        <taxon>Insecta</taxon>
        <taxon>Pterygota</taxon>
        <taxon>Neoptera</taxon>
        <taxon>Endopterygota</taxon>
        <taxon>Coleoptera</taxon>
        <taxon>Polyphaga</taxon>
        <taxon>Cucujiformia</taxon>
        <taxon>Tenebrionidae</taxon>
        <taxon>Tenebrionidae incertae sedis</taxon>
        <taxon>Tribolium</taxon>
    </lineage>
</organism>
<feature type="transmembrane region" description="Helical" evidence="10">
    <location>
        <begin position="678"/>
        <end position="703"/>
    </location>
</feature>
<proteinExistence type="predicted"/>
<keyword evidence="3" id="KW-0716">Sensory transduction</keyword>
<dbReference type="GO" id="GO:0050911">
    <property type="term" value="P:detection of chemical stimulus involved in sensory perception of smell"/>
    <property type="evidence" value="ECO:0000318"/>
    <property type="project" value="GO_Central"/>
</dbReference>
<evidence type="ECO:0000313" key="12">
    <source>
        <dbReference type="Proteomes" id="UP000007266"/>
    </source>
</evidence>
<accession>A0A139WAK7</accession>
<dbReference type="PANTHER" id="PTHR21137">
    <property type="entry name" value="ODORANT RECEPTOR"/>
    <property type="match status" value="1"/>
</dbReference>
<keyword evidence="7 10" id="KW-0472">Membrane</keyword>
<dbReference type="GO" id="GO:0004984">
    <property type="term" value="F:olfactory receptor activity"/>
    <property type="evidence" value="ECO:0000318"/>
    <property type="project" value="GO_Central"/>
</dbReference>
<feature type="transmembrane region" description="Helical" evidence="10">
    <location>
        <begin position="118"/>
        <end position="139"/>
    </location>
</feature>
<feature type="transmembrane region" description="Helical" evidence="10">
    <location>
        <begin position="762"/>
        <end position="782"/>
    </location>
</feature>
<dbReference type="GO" id="GO:0005549">
    <property type="term" value="F:odorant binding"/>
    <property type="evidence" value="ECO:0007669"/>
    <property type="project" value="InterPro"/>
</dbReference>
<evidence type="ECO:0000256" key="10">
    <source>
        <dbReference type="SAM" id="Phobius"/>
    </source>
</evidence>
<feature type="transmembrane region" description="Helical" evidence="10">
    <location>
        <begin position="731"/>
        <end position="750"/>
    </location>
</feature>
<feature type="transmembrane region" description="Helical" evidence="10">
    <location>
        <begin position="1052"/>
        <end position="1079"/>
    </location>
</feature>
<name>A0A139WAK7_TRICA</name>
<feature type="transmembrane region" description="Helical" evidence="10">
    <location>
        <begin position="362"/>
        <end position="388"/>
    </location>
</feature>
<dbReference type="GO" id="GO:0007165">
    <property type="term" value="P:signal transduction"/>
    <property type="evidence" value="ECO:0007669"/>
    <property type="project" value="UniProtKB-KW"/>
</dbReference>
<feature type="transmembrane region" description="Helical" evidence="10">
    <location>
        <begin position="159"/>
        <end position="185"/>
    </location>
</feature>
<comment type="subcellular location">
    <subcellularLocation>
        <location evidence="1">Cell membrane</location>
        <topology evidence="1">Multi-pass membrane protein</topology>
    </subcellularLocation>
</comment>
<evidence type="ECO:0000256" key="8">
    <source>
        <dbReference type="ARBA" id="ARBA00023170"/>
    </source>
</evidence>
<protein>
    <submittedName>
        <fullName evidence="11">Uncharacterized protein</fullName>
    </submittedName>
</protein>